<dbReference type="Proteomes" id="UP000505325">
    <property type="component" value="Chromosome"/>
</dbReference>
<dbReference type="Gene3D" id="1.20.1270.180">
    <property type="match status" value="1"/>
</dbReference>
<dbReference type="RefSeq" id="WP_173635634.1">
    <property type="nucleotide sequence ID" value="NZ_CP054212.1"/>
</dbReference>
<feature type="chain" id="PRO_5026775219" evidence="1">
    <location>
        <begin position="19"/>
        <end position="138"/>
    </location>
</feature>
<feature type="domain" description="Lysozyme inhibitor LprI-like N-terminal" evidence="2">
    <location>
        <begin position="32"/>
        <end position="120"/>
    </location>
</feature>
<evidence type="ECO:0000256" key="1">
    <source>
        <dbReference type="SAM" id="SignalP"/>
    </source>
</evidence>
<keyword evidence="4" id="KW-1185">Reference proteome</keyword>
<dbReference type="PANTHER" id="PTHR39176:SF1">
    <property type="entry name" value="PERIPLASMIC PROTEIN"/>
    <property type="match status" value="1"/>
</dbReference>
<accession>A0A6M8UUL2</accession>
<organism evidence="3 4">
    <name type="scientific">Paramixta manurensis</name>
    <dbReference type="NCBI Taxonomy" id="2740817"/>
    <lineage>
        <taxon>Bacteria</taxon>
        <taxon>Pseudomonadati</taxon>
        <taxon>Pseudomonadota</taxon>
        <taxon>Gammaproteobacteria</taxon>
        <taxon>Enterobacterales</taxon>
        <taxon>Erwiniaceae</taxon>
        <taxon>Paramixta</taxon>
    </lineage>
</organism>
<dbReference type="KEGG" id="pmak:PMPD1_3882"/>
<evidence type="ECO:0000259" key="2">
    <source>
        <dbReference type="Pfam" id="PF07007"/>
    </source>
</evidence>
<keyword evidence="1" id="KW-0732">Signal</keyword>
<dbReference type="Pfam" id="PF07007">
    <property type="entry name" value="LprI"/>
    <property type="match status" value="1"/>
</dbReference>
<reference evidence="3 4" key="1">
    <citation type="submission" date="2020-06" db="EMBL/GenBank/DDBJ databases">
        <title>Genome sequence of Paramixta manurensis strain PD-1.</title>
        <authorList>
            <person name="Lee C.W."/>
            <person name="Kim J."/>
        </authorList>
    </citation>
    <scope>NUCLEOTIDE SEQUENCE [LARGE SCALE GENOMIC DNA]</scope>
    <source>
        <strain evidence="3 4">PD-1</strain>
    </source>
</reference>
<feature type="signal peptide" evidence="1">
    <location>
        <begin position="1"/>
        <end position="18"/>
    </location>
</feature>
<evidence type="ECO:0000313" key="4">
    <source>
        <dbReference type="Proteomes" id="UP000505325"/>
    </source>
</evidence>
<dbReference type="PANTHER" id="PTHR39176">
    <property type="entry name" value="PERIPLASMIC PROTEIN-RELATED"/>
    <property type="match status" value="1"/>
</dbReference>
<sequence length="138" mass="15234">MKNPLLMLCLLLPLSVSAAEKQRPIDNALDSCMNKTSTTLGMTQCYDAAYHAWDKEMNAAYQAALAKRDATQKQQLRTAQRNWLTYRASWMTAAKGYVLKQQGTMAGLTLGAQNVELVKQQALMLKSLNSACGNPDDC</sequence>
<protein>
    <submittedName>
        <fullName evidence="3">DUF1311 domain-containing protein</fullName>
    </submittedName>
</protein>
<name>A0A6M8UUL2_9GAMM</name>
<dbReference type="InterPro" id="IPR009739">
    <property type="entry name" value="LprI-like_N"/>
</dbReference>
<gene>
    <name evidence="3" type="ORF">PMPD1_3882</name>
</gene>
<dbReference type="AlphaFoldDB" id="A0A6M8UUL2"/>
<evidence type="ECO:0000313" key="3">
    <source>
        <dbReference type="EMBL" id="QKJ88793.1"/>
    </source>
</evidence>
<dbReference type="EMBL" id="CP054212">
    <property type="protein sequence ID" value="QKJ88793.1"/>
    <property type="molecule type" value="Genomic_DNA"/>
</dbReference>
<proteinExistence type="predicted"/>